<evidence type="ECO:0000256" key="2">
    <source>
        <dbReference type="SAM" id="Phobius"/>
    </source>
</evidence>
<keyword evidence="4" id="KW-1185">Reference proteome</keyword>
<reference evidence="3 4" key="1">
    <citation type="journal article" date="2023" name="Commun. Biol.">
        <title>Reorganization of the ancestral sex-determining regions during the evolution of trioecy in Pleodorina starrii.</title>
        <authorList>
            <person name="Takahashi K."/>
            <person name="Suzuki S."/>
            <person name="Kawai-Toyooka H."/>
            <person name="Yamamoto K."/>
            <person name="Hamaji T."/>
            <person name="Ootsuki R."/>
            <person name="Yamaguchi H."/>
            <person name="Kawachi M."/>
            <person name="Higashiyama T."/>
            <person name="Nozaki H."/>
        </authorList>
    </citation>
    <scope>NUCLEOTIDE SEQUENCE [LARGE SCALE GENOMIC DNA]</scope>
    <source>
        <strain evidence="3 4">NIES-4479</strain>
    </source>
</reference>
<feature type="transmembrane region" description="Helical" evidence="2">
    <location>
        <begin position="253"/>
        <end position="277"/>
    </location>
</feature>
<organism evidence="3 4">
    <name type="scientific">Pleodorina starrii</name>
    <dbReference type="NCBI Taxonomy" id="330485"/>
    <lineage>
        <taxon>Eukaryota</taxon>
        <taxon>Viridiplantae</taxon>
        <taxon>Chlorophyta</taxon>
        <taxon>core chlorophytes</taxon>
        <taxon>Chlorophyceae</taxon>
        <taxon>CS clade</taxon>
        <taxon>Chlamydomonadales</taxon>
        <taxon>Volvocaceae</taxon>
        <taxon>Pleodorina</taxon>
    </lineage>
</organism>
<dbReference type="Proteomes" id="UP001165080">
    <property type="component" value="Unassembled WGS sequence"/>
</dbReference>
<evidence type="ECO:0000313" key="3">
    <source>
        <dbReference type="EMBL" id="GLC60157.1"/>
    </source>
</evidence>
<gene>
    <name evidence="3" type="primary">PLEST009216</name>
    <name evidence="3" type="ORF">PLESTB_001580100</name>
</gene>
<keyword evidence="2" id="KW-0812">Transmembrane</keyword>
<protein>
    <submittedName>
        <fullName evidence="3">Uncharacterized protein</fullName>
    </submittedName>
</protein>
<name>A0A9W6BYG0_9CHLO</name>
<keyword evidence="2" id="KW-1133">Transmembrane helix</keyword>
<sequence>MAAVAPRGNMLSYKPSDPVALKAAEPRRATAQLVSGLTRGSPTRGAAPPLRVHSGIRVSPGGLARPRLAQPQRYSALAASIAASIDMTAAAAATAAAVATAAIRSTDGGSTAAPTPAQRANTQLLAKLAACAEASVSRLTFPSAEASAQAASLARSWVLARCAGVGTDKSSVEPSVERMAAVATAAEAEAAAVMSMEAAIEAARALYRGCRCALAGAVQLLAWGCHARVRPDNSWAVARRGSAALRATGSEGLYVAAGVVVGAGMVARVMAAAMVVVRYDQRLRLHAPPPPPPPSSFTRTASDTASSYDSDEECEKEEQGEDDLPLLGASFIGNRGVFVAAGEGSAAPLRWFGMGADMASEEDGDNNAAA</sequence>
<feature type="compositionally biased region" description="Acidic residues" evidence="1">
    <location>
        <begin position="309"/>
        <end position="323"/>
    </location>
</feature>
<dbReference type="EMBL" id="BRXU01000032">
    <property type="protein sequence ID" value="GLC60157.1"/>
    <property type="molecule type" value="Genomic_DNA"/>
</dbReference>
<evidence type="ECO:0000256" key="1">
    <source>
        <dbReference type="SAM" id="MobiDB-lite"/>
    </source>
</evidence>
<proteinExistence type="predicted"/>
<feature type="region of interest" description="Disordered" evidence="1">
    <location>
        <begin position="286"/>
        <end position="323"/>
    </location>
</feature>
<evidence type="ECO:0000313" key="4">
    <source>
        <dbReference type="Proteomes" id="UP001165080"/>
    </source>
</evidence>
<accession>A0A9W6BYG0</accession>
<dbReference type="AlphaFoldDB" id="A0A9W6BYG0"/>
<comment type="caution">
    <text evidence="3">The sequence shown here is derived from an EMBL/GenBank/DDBJ whole genome shotgun (WGS) entry which is preliminary data.</text>
</comment>
<keyword evidence="2" id="KW-0472">Membrane</keyword>